<keyword evidence="2" id="KW-1185">Reference proteome</keyword>
<sequence length="314" mass="35003">MTNTLDIMTIIIRVASSHLDNAPPCYSSNPLVAYALSTGAADPLSPSAYNELVAAAGDKLGFGPNTSLAELMENPVMVSTFWDRPGFRRFGPQAYEGQLVGGQMQWKARNRPVRYTSLVEWDGSDSLGEHISRDYMIRGTDPEHPRVLQGPQDAAIIRVMYTPKRPGIKGFDDVRTFRVEGTDLVQQPDGSLEPVETVTKYNLVAAAVYCNDHDSRSFSKIRLFDTWGRADERPLYGKRFAMAKCNYYSDDWRIGEKGDPHGYMLLYVRSNVELLPVTEVPVVESNPAAMFSSMFAPGNGIVSMQFDEAETRRP</sequence>
<proteinExistence type="predicted"/>
<name>A0AAJ0HZJ8_9PEZI</name>
<gene>
    <name evidence="1" type="ORF">B0T23DRAFT_407854</name>
</gene>
<comment type="caution">
    <text evidence="1">The sequence shown here is derived from an EMBL/GenBank/DDBJ whole genome shotgun (WGS) entry which is preliminary data.</text>
</comment>
<dbReference type="AlphaFoldDB" id="A0AAJ0HZJ8"/>
<accession>A0AAJ0HZJ8</accession>
<dbReference type="GeneID" id="87876854"/>
<dbReference type="RefSeq" id="XP_062688521.1">
    <property type="nucleotide sequence ID" value="XM_062839232.1"/>
</dbReference>
<evidence type="ECO:0000313" key="1">
    <source>
        <dbReference type="EMBL" id="KAK3485758.1"/>
    </source>
</evidence>
<dbReference type="EMBL" id="JAULSX010000009">
    <property type="protein sequence ID" value="KAK3485758.1"/>
    <property type="molecule type" value="Genomic_DNA"/>
</dbReference>
<reference evidence="1 2" key="1">
    <citation type="journal article" date="2023" name="Mol. Phylogenet. Evol.">
        <title>Genome-scale phylogeny and comparative genomics of the fungal order Sordariales.</title>
        <authorList>
            <person name="Hensen N."/>
            <person name="Bonometti L."/>
            <person name="Westerberg I."/>
            <person name="Brannstrom I.O."/>
            <person name="Guillou S."/>
            <person name="Cros-Aarteil S."/>
            <person name="Calhoun S."/>
            <person name="Haridas S."/>
            <person name="Kuo A."/>
            <person name="Mondo S."/>
            <person name="Pangilinan J."/>
            <person name="Riley R."/>
            <person name="LaButti K."/>
            <person name="Andreopoulos B."/>
            <person name="Lipzen A."/>
            <person name="Chen C."/>
            <person name="Yan M."/>
            <person name="Daum C."/>
            <person name="Ng V."/>
            <person name="Clum A."/>
            <person name="Steindorff A."/>
            <person name="Ohm R.A."/>
            <person name="Martin F."/>
            <person name="Silar P."/>
            <person name="Natvig D.O."/>
            <person name="Lalanne C."/>
            <person name="Gautier V."/>
            <person name="Ament-Velasquez S.L."/>
            <person name="Kruys A."/>
            <person name="Hutchinson M.I."/>
            <person name="Powell A.J."/>
            <person name="Barry K."/>
            <person name="Miller A.N."/>
            <person name="Grigoriev I.V."/>
            <person name="Debuchy R."/>
            <person name="Gladieux P."/>
            <person name="Hiltunen Thoren M."/>
            <person name="Johannesson H."/>
        </authorList>
    </citation>
    <scope>NUCLEOTIDE SEQUENCE [LARGE SCALE GENOMIC DNA]</scope>
    <source>
        <strain evidence="1 2">FGSC 10403</strain>
    </source>
</reference>
<evidence type="ECO:0000313" key="2">
    <source>
        <dbReference type="Proteomes" id="UP001285908"/>
    </source>
</evidence>
<dbReference type="Proteomes" id="UP001285908">
    <property type="component" value="Unassembled WGS sequence"/>
</dbReference>
<organism evidence="1 2">
    <name type="scientific">Neurospora hispaniola</name>
    <dbReference type="NCBI Taxonomy" id="588809"/>
    <lineage>
        <taxon>Eukaryota</taxon>
        <taxon>Fungi</taxon>
        <taxon>Dikarya</taxon>
        <taxon>Ascomycota</taxon>
        <taxon>Pezizomycotina</taxon>
        <taxon>Sordariomycetes</taxon>
        <taxon>Sordariomycetidae</taxon>
        <taxon>Sordariales</taxon>
        <taxon>Sordariaceae</taxon>
        <taxon>Neurospora</taxon>
    </lineage>
</organism>
<protein>
    <submittedName>
        <fullName evidence="1">Uncharacterized protein</fullName>
    </submittedName>
</protein>